<dbReference type="Pfam" id="PF22619">
    <property type="entry name" value="DNA_polI_exo1"/>
    <property type="match status" value="1"/>
</dbReference>
<dbReference type="InterPro" id="IPR036279">
    <property type="entry name" value="5-3_exonuclease_C_sf"/>
</dbReference>
<dbReference type="SUPFAM" id="SSF88723">
    <property type="entry name" value="PIN domain-like"/>
    <property type="match status" value="1"/>
</dbReference>
<evidence type="ECO:0000256" key="2">
    <source>
        <dbReference type="ARBA" id="ARBA00012417"/>
    </source>
</evidence>
<evidence type="ECO:0000313" key="20">
    <source>
        <dbReference type="Proteomes" id="UP000377798"/>
    </source>
</evidence>
<keyword evidence="11 16" id="KW-0239">DNA-directed DNA polymerase</keyword>
<keyword evidence="9 16" id="KW-0378">Hydrolase</keyword>
<keyword evidence="10 16" id="KW-0269">Exonuclease</keyword>
<dbReference type="SUPFAM" id="SSF56672">
    <property type="entry name" value="DNA/RNA polymerases"/>
    <property type="match status" value="1"/>
</dbReference>
<evidence type="ECO:0000256" key="16">
    <source>
        <dbReference type="RuleBase" id="RU004460"/>
    </source>
</evidence>
<keyword evidence="5 16" id="KW-0548">Nucleotidyltransferase</keyword>
<dbReference type="CDD" id="cd09859">
    <property type="entry name" value="PIN_53EXO"/>
    <property type="match status" value="1"/>
</dbReference>
<dbReference type="SMART" id="SM00475">
    <property type="entry name" value="53EXOc"/>
    <property type="match status" value="1"/>
</dbReference>
<evidence type="ECO:0000256" key="13">
    <source>
        <dbReference type="ARBA" id="ARBA00023204"/>
    </source>
</evidence>
<comment type="similarity">
    <text evidence="1 16">Belongs to the DNA polymerase type-A family.</text>
</comment>
<comment type="caution">
    <text evidence="19">The sequence shown here is derived from an EMBL/GenBank/DDBJ whole genome shotgun (WGS) entry which is preliminary data.</text>
</comment>
<dbReference type="SMART" id="SM00279">
    <property type="entry name" value="HhH2"/>
    <property type="match status" value="1"/>
</dbReference>
<keyword evidence="6 16" id="KW-0235">DNA replication</keyword>
<feature type="domain" description="5'-3' exonuclease" evidence="17">
    <location>
        <begin position="2"/>
        <end position="260"/>
    </location>
</feature>
<gene>
    <name evidence="16 19" type="primary">polA</name>
    <name evidence="19" type="ORF">NCTC13150_00635</name>
</gene>
<evidence type="ECO:0000256" key="11">
    <source>
        <dbReference type="ARBA" id="ARBA00022932"/>
    </source>
</evidence>
<comment type="subunit">
    <text evidence="16">Single-chain monomer with multiple functions.</text>
</comment>
<evidence type="ECO:0000313" key="19">
    <source>
        <dbReference type="EMBL" id="VFB16119.1"/>
    </source>
</evidence>
<evidence type="ECO:0000256" key="7">
    <source>
        <dbReference type="ARBA" id="ARBA00022722"/>
    </source>
</evidence>
<dbReference type="FunFam" id="1.10.150.20:FF:000002">
    <property type="entry name" value="DNA polymerase I"/>
    <property type="match status" value="1"/>
</dbReference>
<dbReference type="Gene3D" id="1.10.150.20">
    <property type="entry name" value="5' to 3' exonuclease, C-terminal subdomain"/>
    <property type="match status" value="2"/>
</dbReference>
<dbReference type="GO" id="GO:0003887">
    <property type="term" value="F:DNA-directed DNA polymerase activity"/>
    <property type="evidence" value="ECO:0007669"/>
    <property type="project" value="UniProtKB-UniRule"/>
</dbReference>
<dbReference type="RefSeq" id="WP_131748623.1">
    <property type="nucleotide sequence ID" value="NZ_CAACYI010000001.1"/>
</dbReference>
<evidence type="ECO:0000256" key="5">
    <source>
        <dbReference type="ARBA" id="ARBA00022695"/>
    </source>
</evidence>
<comment type="function">
    <text evidence="16">In addition to polymerase activity, this DNA polymerase exhibits 5'-3' exonuclease activity.</text>
</comment>
<protein>
    <recommendedName>
        <fullName evidence="3 15">DNA polymerase I</fullName>
        <ecNumber evidence="2 15">2.7.7.7</ecNumber>
    </recommendedName>
</protein>
<dbReference type="FunFam" id="1.10.150.20:FF:000003">
    <property type="entry name" value="DNA polymerase I"/>
    <property type="match status" value="1"/>
</dbReference>
<dbReference type="CDD" id="cd06140">
    <property type="entry name" value="DNA_polA_I_Bacillus_like_exo"/>
    <property type="match status" value="1"/>
</dbReference>
<evidence type="ECO:0000256" key="8">
    <source>
        <dbReference type="ARBA" id="ARBA00022763"/>
    </source>
</evidence>
<evidence type="ECO:0000256" key="3">
    <source>
        <dbReference type="ARBA" id="ARBA00020311"/>
    </source>
</evidence>
<dbReference type="InterPro" id="IPR019760">
    <property type="entry name" value="DNA-dir_DNA_pol_A_CS"/>
</dbReference>
<dbReference type="Pfam" id="PF02739">
    <property type="entry name" value="5_3_exonuc_N"/>
    <property type="match status" value="1"/>
</dbReference>
<dbReference type="CDD" id="cd08637">
    <property type="entry name" value="DNA_pol_A_pol_I_C"/>
    <property type="match status" value="1"/>
</dbReference>
<dbReference type="SMART" id="SM00482">
    <property type="entry name" value="POLAc"/>
    <property type="match status" value="1"/>
</dbReference>
<proteinExistence type="inferred from homology"/>
<dbReference type="GO" id="GO:0003677">
    <property type="term" value="F:DNA binding"/>
    <property type="evidence" value="ECO:0007669"/>
    <property type="project" value="UniProtKB-UniRule"/>
</dbReference>
<evidence type="ECO:0000259" key="18">
    <source>
        <dbReference type="SMART" id="SM00482"/>
    </source>
</evidence>
<feature type="domain" description="DNA-directed DNA polymerase family A palm" evidence="18">
    <location>
        <begin position="635"/>
        <end position="841"/>
    </location>
</feature>
<evidence type="ECO:0000256" key="14">
    <source>
        <dbReference type="ARBA" id="ARBA00049244"/>
    </source>
</evidence>
<dbReference type="SUPFAM" id="SSF47807">
    <property type="entry name" value="5' to 3' exonuclease, C-terminal subdomain"/>
    <property type="match status" value="1"/>
</dbReference>
<dbReference type="Gene3D" id="1.20.1060.10">
    <property type="entry name" value="Taq DNA Polymerase, Chain T, domain 4"/>
    <property type="match status" value="1"/>
</dbReference>
<keyword evidence="20" id="KW-1185">Reference proteome</keyword>
<dbReference type="EMBL" id="CAACYI010000001">
    <property type="protein sequence ID" value="VFB16119.1"/>
    <property type="molecule type" value="Genomic_DNA"/>
</dbReference>
<accession>A0A8H2M402</accession>
<dbReference type="Pfam" id="PF00476">
    <property type="entry name" value="DNA_pol_A"/>
    <property type="match status" value="1"/>
</dbReference>
<dbReference type="PANTHER" id="PTHR10133">
    <property type="entry name" value="DNA POLYMERASE I"/>
    <property type="match status" value="1"/>
</dbReference>
<keyword evidence="8 16" id="KW-0227">DNA damage</keyword>
<keyword evidence="12 16" id="KW-0238">DNA-binding</keyword>
<dbReference type="SUPFAM" id="SSF53098">
    <property type="entry name" value="Ribonuclease H-like"/>
    <property type="match status" value="1"/>
</dbReference>
<dbReference type="InterPro" id="IPR008918">
    <property type="entry name" value="HhH2"/>
</dbReference>
<dbReference type="PROSITE" id="PS00447">
    <property type="entry name" value="DNA_POLYMERASE_A"/>
    <property type="match status" value="1"/>
</dbReference>
<dbReference type="EC" id="2.7.7.7" evidence="2 15"/>
<dbReference type="InterPro" id="IPR054690">
    <property type="entry name" value="DNA_polI_exonuclease"/>
</dbReference>
<keyword evidence="7" id="KW-0540">Nuclease</keyword>
<dbReference type="InterPro" id="IPR002421">
    <property type="entry name" value="5-3_exonuclease"/>
</dbReference>
<name>A0A8H2M402_9FIRM</name>
<sequence>MKKVLLIDGSSLFFRAFYALPLLTTKNGLYTNAVYGFISMMENFKESYQPDYLAVCFDQKGKTFRHKEYEDYKGTRQKTPSELDQQWPMVREILDHMHIVTLDSPIYEADDIAGTLGKMASDQDYQVVYLTGDRDYLQLVDENSSVHLTKRGISETEKYDLARLEEEYQLTPDQMIDLKGLMGDSSDNIPGIPGIGEKTGLKLLHQYGTMDGLYAHEEELKGKMGEKIRDYKAQAYMSKKLGTIYRQVPLDLSLEDLAIGEYDYDALRDLYSKYEFSSLLKKLPQDYQGMAGEDQAQDMGYLVLDGAEVLAKCKGKDFAFYILQEGPVYHGYKPHLFAFKLAEDKTYILKEALDQNQLRTLFSGANKKYTYGLKEAWTYLLDQEVEAENLVFDPEIAQYLIDPGQNDYSMPRLYQDYFHEQMASLEDLQGKGKKKKSFQDLDQEDLYQYASLTCQGILRLMEPQRKQLEESNMLGLFQEIELPLCEVLASMELTGVQVDAQVLKEINEEISTEIDFLEASIKKEAGVDFNLNSPKQLGQVLFEKMGMPVIKKTKTGYSTSVEVLEKLKGQGPIIDDILRYRSLSKLKSTYLESLADLIGEDGRIHSTFKQTNTATGRISSNDPNLQNIPVRTKEGRLIRKAFVAPEGSCFVDADYSQIELRILAHISKDDHMLDAFRQGQDIHRRTAAQVFHKDQEEITDLERRQAKAVNFGIVYGISDYGLSRDLNIPRKEAKDYIDRYLDNFSGVQKFMKDIIALGKKQGYVETIFHRRRYVPELSAKNFNIRSFGERIALNTPIQGSAADIIKIAMIKVYRALKDSKSQAKLILQIHDELLLEVKEEDRDKVKKELVDLMEGAAKLEIPLSVDVSSGKSWYEAK</sequence>
<dbReference type="FunFam" id="1.20.1060.10:FF:000001">
    <property type="entry name" value="DNA polymerase I"/>
    <property type="match status" value="1"/>
</dbReference>
<dbReference type="InterPro" id="IPR002298">
    <property type="entry name" value="DNA_polymerase_A"/>
</dbReference>
<dbReference type="AlphaFoldDB" id="A0A8H2M402"/>
<dbReference type="Pfam" id="PF01367">
    <property type="entry name" value="5_3_exonuc"/>
    <property type="match status" value="1"/>
</dbReference>
<evidence type="ECO:0000256" key="12">
    <source>
        <dbReference type="ARBA" id="ARBA00023125"/>
    </source>
</evidence>
<dbReference type="NCBIfam" id="NF004397">
    <property type="entry name" value="PRK05755.1"/>
    <property type="match status" value="1"/>
</dbReference>
<evidence type="ECO:0000256" key="4">
    <source>
        <dbReference type="ARBA" id="ARBA00022679"/>
    </source>
</evidence>
<dbReference type="InterPro" id="IPR018320">
    <property type="entry name" value="DNA_polymerase_1"/>
</dbReference>
<reference evidence="19 20" key="1">
    <citation type="submission" date="2019-02" db="EMBL/GenBank/DDBJ databases">
        <authorList>
            <consortium name="Pathogen Informatics"/>
        </authorList>
    </citation>
    <scope>NUCLEOTIDE SEQUENCE [LARGE SCALE GENOMIC DNA]</scope>
    <source>
        <strain evidence="19 20">3012STDY7089603</strain>
    </source>
</reference>
<dbReference type="Gene3D" id="3.30.70.370">
    <property type="match status" value="1"/>
</dbReference>
<dbReference type="PRINTS" id="PR00868">
    <property type="entry name" value="DNAPOLI"/>
</dbReference>
<dbReference type="NCBIfam" id="TIGR00593">
    <property type="entry name" value="pola"/>
    <property type="match status" value="1"/>
</dbReference>
<dbReference type="InterPro" id="IPR020045">
    <property type="entry name" value="DNA_polI_H3TH"/>
</dbReference>
<dbReference type="InterPro" id="IPR001098">
    <property type="entry name" value="DNA-dir_DNA_pol_A_palm_dom"/>
</dbReference>
<dbReference type="GO" id="GO:0008409">
    <property type="term" value="F:5'-3' exonuclease activity"/>
    <property type="evidence" value="ECO:0007669"/>
    <property type="project" value="UniProtKB-UniRule"/>
</dbReference>
<dbReference type="InterPro" id="IPR012337">
    <property type="entry name" value="RNaseH-like_sf"/>
</dbReference>
<evidence type="ECO:0000256" key="10">
    <source>
        <dbReference type="ARBA" id="ARBA00022839"/>
    </source>
</evidence>
<evidence type="ECO:0000259" key="17">
    <source>
        <dbReference type="SMART" id="SM00475"/>
    </source>
</evidence>
<organism evidence="19 20">
    <name type="scientific">Urinicoccus massiliensis</name>
    <dbReference type="NCBI Taxonomy" id="1723382"/>
    <lineage>
        <taxon>Bacteria</taxon>
        <taxon>Bacillati</taxon>
        <taxon>Bacillota</taxon>
        <taxon>Tissierellia</taxon>
        <taxon>Tissierellales</taxon>
        <taxon>Peptoniphilaceae</taxon>
        <taxon>Urinicoccus</taxon>
    </lineage>
</organism>
<dbReference type="Gene3D" id="3.30.420.10">
    <property type="entry name" value="Ribonuclease H-like superfamily/Ribonuclease H"/>
    <property type="match status" value="1"/>
</dbReference>
<dbReference type="GO" id="GO:0006261">
    <property type="term" value="P:DNA-templated DNA replication"/>
    <property type="evidence" value="ECO:0007669"/>
    <property type="project" value="UniProtKB-UniRule"/>
</dbReference>
<evidence type="ECO:0000256" key="15">
    <source>
        <dbReference type="NCBIfam" id="TIGR00593"/>
    </source>
</evidence>
<keyword evidence="4 16" id="KW-0808">Transferase</keyword>
<dbReference type="GO" id="GO:0006302">
    <property type="term" value="P:double-strand break repair"/>
    <property type="evidence" value="ECO:0007669"/>
    <property type="project" value="TreeGrafter"/>
</dbReference>
<dbReference type="InterPro" id="IPR020046">
    <property type="entry name" value="5-3_exonucl_a-hlix_arch_N"/>
</dbReference>
<keyword evidence="13 16" id="KW-0234">DNA repair</keyword>
<dbReference type="InterPro" id="IPR029060">
    <property type="entry name" value="PIN-like_dom_sf"/>
</dbReference>
<dbReference type="Gene3D" id="3.40.50.1010">
    <property type="entry name" value="5'-nuclease"/>
    <property type="match status" value="1"/>
</dbReference>
<dbReference type="FunFam" id="3.40.50.1010:FF:000001">
    <property type="entry name" value="DNA polymerase I"/>
    <property type="match status" value="1"/>
</dbReference>
<evidence type="ECO:0000256" key="9">
    <source>
        <dbReference type="ARBA" id="ARBA00022801"/>
    </source>
</evidence>
<comment type="catalytic activity">
    <reaction evidence="14 16">
        <text>DNA(n) + a 2'-deoxyribonucleoside 5'-triphosphate = DNA(n+1) + diphosphate</text>
        <dbReference type="Rhea" id="RHEA:22508"/>
        <dbReference type="Rhea" id="RHEA-COMP:17339"/>
        <dbReference type="Rhea" id="RHEA-COMP:17340"/>
        <dbReference type="ChEBI" id="CHEBI:33019"/>
        <dbReference type="ChEBI" id="CHEBI:61560"/>
        <dbReference type="ChEBI" id="CHEBI:173112"/>
        <dbReference type="EC" id="2.7.7.7"/>
    </reaction>
</comment>
<dbReference type="CDD" id="cd09898">
    <property type="entry name" value="H3TH_53EXO"/>
    <property type="match status" value="1"/>
</dbReference>
<dbReference type="Proteomes" id="UP000377798">
    <property type="component" value="Unassembled WGS sequence"/>
</dbReference>
<evidence type="ECO:0000256" key="1">
    <source>
        <dbReference type="ARBA" id="ARBA00007705"/>
    </source>
</evidence>
<evidence type="ECO:0000256" key="6">
    <source>
        <dbReference type="ARBA" id="ARBA00022705"/>
    </source>
</evidence>
<dbReference type="InterPro" id="IPR043502">
    <property type="entry name" value="DNA/RNA_pol_sf"/>
</dbReference>
<dbReference type="InterPro" id="IPR036397">
    <property type="entry name" value="RNaseH_sf"/>
</dbReference>
<dbReference type="PANTHER" id="PTHR10133:SF27">
    <property type="entry name" value="DNA POLYMERASE NU"/>
    <property type="match status" value="1"/>
</dbReference>